<evidence type="ECO:0000313" key="3">
    <source>
        <dbReference type="Proteomes" id="UP000287651"/>
    </source>
</evidence>
<feature type="compositionally biased region" description="Polar residues" evidence="1">
    <location>
        <begin position="42"/>
        <end position="61"/>
    </location>
</feature>
<sequence>MLKVGHRGGKSLVFFYADVVDQIRNPEVDLTGTDVRCAVPSLQTTPPERHPSTTISFSGTPVSHRHRRRRPVLSEYHGRIAIAMRFLLKKP</sequence>
<protein>
    <submittedName>
        <fullName evidence="2">Uncharacterized protein</fullName>
    </submittedName>
</protein>
<reference evidence="2 3" key="1">
    <citation type="journal article" date="2014" name="Agronomy (Basel)">
        <title>A Draft Genome Sequence for Ensete ventricosum, the Drought-Tolerant Tree Against Hunger.</title>
        <authorList>
            <person name="Harrison J."/>
            <person name="Moore K.A."/>
            <person name="Paszkiewicz K."/>
            <person name="Jones T."/>
            <person name="Grant M."/>
            <person name="Ambacheew D."/>
            <person name="Muzemil S."/>
            <person name="Studholme D.J."/>
        </authorList>
    </citation>
    <scope>NUCLEOTIDE SEQUENCE [LARGE SCALE GENOMIC DNA]</scope>
</reference>
<evidence type="ECO:0000313" key="2">
    <source>
        <dbReference type="EMBL" id="RRT81335.1"/>
    </source>
</evidence>
<proteinExistence type="predicted"/>
<dbReference type="Proteomes" id="UP000287651">
    <property type="component" value="Unassembled WGS sequence"/>
</dbReference>
<name>A0A427AYS4_ENSVE</name>
<dbReference type="AlphaFoldDB" id="A0A427AYS4"/>
<accession>A0A427AYS4</accession>
<evidence type="ECO:0000256" key="1">
    <source>
        <dbReference type="SAM" id="MobiDB-lite"/>
    </source>
</evidence>
<feature type="region of interest" description="Disordered" evidence="1">
    <location>
        <begin position="42"/>
        <end position="69"/>
    </location>
</feature>
<gene>
    <name evidence="2" type="ORF">B296_00002437</name>
</gene>
<organism evidence="2 3">
    <name type="scientific">Ensete ventricosum</name>
    <name type="common">Abyssinian banana</name>
    <name type="synonym">Musa ensete</name>
    <dbReference type="NCBI Taxonomy" id="4639"/>
    <lineage>
        <taxon>Eukaryota</taxon>
        <taxon>Viridiplantae</taxon>
        <taxon>Streptophyta</taxon>
        <taxon>Embryophyta</taxon>
        <taxon>Tracheophyta</taxon>
        <taxon>Spermatophyta</taxon>
        <taxon>Magnoliopsida</taxon>
        <taxon>Liliopsida</taxon>
        <taxon>Zingiberales</taxon>
        <taxon>Musaceae</taxon>
        <taxon>Ensete</taxon>
    </lineage>
</organism>
<dbReference type="EMBL" id="AMZH03000935">
    <property type="protein sequence ID" value="RRT81335.1"/>
    <property type="molecule type" value="Genomic_DNA"/>
</dbReference>
<comment type="caution">
    <text evidence="2">The sequence shown here is derived from an EMBL/GenBank/DDBJ whole genome shotgun (WGS) entry which is preliminary data.</text>
</comment>